<comment type="function">
    <text evidence="9">Scaffold protein that participates in the c-ring assembly of mitochondrial ATP synthase (F(1)F(0) ATP synthase or complex V) by facilitating the membrane insertion and oligomer formation of the subunit c/ATP5MC3. Participates in the incorporation of the c-ring into vestigial complexes. Additionally influences the incorporation of subunits MT-ATP6, MT-ATP8, ATP5MJ, and ATP5MK in the ATP synthase.</text>
</comment>
<reference evidence="10" key="1">
    <citation type="submission" date="2020-04" db="EMBL/GenBank/DDBJ databases">
        <authorList>
            <person name="Alioto T."/>
            <person name="Alioto T."/>
            <person name="Gomez Garrido J."/>
        </authorList>
    </citation>
    <scope>NUCLEOTIDE SEQUENCE</scope>
    <source>
        <strain evidence="10">A484AB</strain>
    </source>
</reference>
<dbReference type="GO" id="GO:0005743">
    <property type="term" value="C:mitochondrial inner membrane"/>
    <property type="evidence" value="ECO:0007669"/>
    <property type="project" value="UniProtKB-SubCell"/>
</dbReference>
<evidence type="ECO:0000256" key="9">
    <source>
        <dbReference type="ARBA" id="ARBA00045905"/>
    </source>
</evidence>
<organism evidence="10 11">
    <name type="scientific">Paramuricea clavata</name>
    <name type="common">Red gorgonian</name>
    <name type="synonym">Violescent sea-whip</name>
    <dbReference type="NCBI Taxonomy" id="317549"/>
    <lineage>
        <taxon>Eukaryota</taxon>
        <taxon>Metazoa</taxon>
        <taxon>Cnidaria</taxon>
        <taxon>Anthozoa</taxon>
        <taxon>Octocorallia</taxon>
        <taxon>Malacalcyonacea</taxon>
        <taxon>Plexauridae</taxon>
        <taxon>Paramuricea</taxon>
    </lineage>
</organism>
<dbReference type="EMBL" id="CACRXK020000103">
    <property type="protein sequence ID" value="CAB3978314.1"/>
    <property type="molecule type" value="Genomic_DNA"/>
</dbReference>
<dbReference type="Pfam" id="PF07096">
    <property type="entry name" value="DUF1358"/>
    <property type="match status" value="1"/>
</dbReference>
<sequence length="99" mass="10330">MADSSAENDPSISDDSKAFKVKFAFLFGVTFASVIGGFGLAVGVTRRRSPTSFSGQVHDEGAKLAMRALGWGTVISVSGVAAIGIVGKSAYELKKVVFR</sequence>
<keyword evidence="7" id="KW-0496">Mitochondrion</keyword>
<name>A0A7D9D7N2_PARCT</name>
<dbReference type="OrthoDB" id="2378895at2759"/>
<keyword evidence="6" id="KW-1133">Transmembrane helix</keyword>
<keyword evidence="11" id="KW-1185">Reference proteome</keyword>
<evidence type="ECO:0000256" key="7">
    <source>
        <dbReference type="ARBA" id="ARBA00023128"/>
    </source>
</evidence>
<gene>
    <name evidence="10" type="ORF">PACLA_8A036581</name>
</gene>
<evidence type="ECO:0000256" key="8">
    <source>
        <dbReference type="ARBA" id="ARBA00023136"/>
    </source>
</evidence>
<dbReference type="Proteomes" id="UP001152795">
    <property type="component" value="Unassembled WGS sequence"/>
</dbReference>
<evidence type="ECO:0000256" key="2">
    <source>
        <dbReference type="ARBA" id="ARBA00007570"/>
    </source>
</evidence>
<evidence type="ECO:0000256" key="6">
    <source>
        <dbReference type="ARBA" id="ARBA00022989"/>
    </source>
</evidence>
<dbReference type="PANTHER" id="PTHR13141">
    <property type="entry name" value="TRANSMEMBRANE PROTEIN 242"/>
    <property type="match status" value="1"/>
</dbReference>
<evidence type="ECO:0000256" key="4">
    <source>
        <dbReference type="ARBA" id="ARBA00022692"/>
    </source>
</evidence>
<evidence type="ECO:0000256" key="1">
    <source>
        <dbReference type="ARBA" id="ARBA00004448"/>
    </source>
</evidence>
<evidence type="ECO:0000313" key="10">
    <source>
        <dbReference type="EMBL" id="CAB3978314.1"/>
    </source>
</evidence>
<keyword evidence="4" id="KW-0812">Transmembrane</keyword>
<dbReference type="PANTHER" id="PTHR13141:SF4">
    <property type="entry name" value="TRANSMEMBRANE PROTEIN 242"/>
    <property type="match status" value="1"/>
</dbReference>
<dbReference type="AlphaFoldDB" id="A0A7D9D7N2"/>
<comment type="similarity">
    <text evidence="2">Belongs to the TMEM242 family.</text>
</comment>
<evidence type="ECO:0000313" key="11">
    <source>
        <dbReference type="Proteomes" id="UP001152795"/>
    </source>
</evidence>
<comment type="caution">
    <text evidence="10">The sequence shown here is derived from an EMBL/GenBank/DDBJ whole genome shotgun (WGS) entry which is preliminary data.</text>
</comment>
<keyword evidence="5" id="KW-0999">Mitochondrion inner membrane</keyword>
<evidence type="ECO:0000256" key="5">
    <source>
        <dbReference type="ARBA" id="ARBA00022792"/>
    </source>
</evidence>
<proteinExistence type="inferred from homology"/>
<protein>
    <recommendedName>
        <fullName evidence="3">Transmembrane protein 242</fullName>
    </recommendedName>
</protein>
<accession>A0A7D9D7N2</accession>
<keyword evidence="8" id="KW-0472">Membrane</keyword>
<evidence type="ECO:0000256" key="3">
    <source>
        <dbReference type="ARBA" id="ARBA00013934"/>
    </source>
</evidence>
<dbReference type="InterPro" id="IPR009792">
    <property type="entry name" value="TMEM242"/>
</dbReference>
<comment type="subcellular location">
    <subcellularLocation>
        <location evidence="1">Mitochondrion inner membrane</location>
        <topology evidence="1">Multi-pass membrane protein</topology>
    </subcellularLocation>
</comment>